<evidence type="ECO:0000313" key="2">
    <source>
        <dbReference type="EMBL" id="VFJ48212.1"/>
    </source>
</evidence>
<gene>
    <name evidence="2" type="ORF">BECKDK2373C_GA0170839_10214</name>
</gene>
<organism evidence="2">
    <name type="scientific">Candidatus Kentrum sp. DK</name>
    <dbReference type="NCBI Taxonomy" id="2126562"/>
    <lineage>
        <taxon>Bacteria</taxon>
        <taxon>Pseudomonadati</taxon>
        <taxon>Pseudomonadota</taxon>
        <taxon>Gammaproteobacteria</taxon>
        <taxon>Candidatus Kentrum</taxon>
    </lineage>
</organism>
<dbReference type="EMBL" id="CAADEY010000021">
    <property type="protein sequence ID" value="VFJ48212.1"/>
    <property type="molecule type" value="Genomic_DNA"/>
</dbReference>
<accession>A0A450S8K4</accession>
<evidence type="ECO:0000256" key="1">
    <source>
        <dbReference type="SAM" id="MobiDB-lite"/>
    </source>
</evidence>
<sequence>MVIPRRGPGRAMCSVEGFSFFPVDENIRKTVMLRGITPADEKRTGVGWISEAHPPPLSLGGCASLIHPTRAAPTCVAVHSLISFLLCETLRTLRLCGCNLFFLTAEAQSSQRSAEFAEERRVRRGAQSSQRSAEFAEERRVRRGAQSSQRSAEKRREAQRRKEGSAGFSVLG</sequence>
<feature type="compositionally biased region" description="Basic and acidic residues" evidence="1">
    <location>
        <begin position="151"/>
        <end position="164"/>
    </location>
</feature>
<reference evidence="2" key="1">
    <citation type="submission" date="2019-02" db="EMBL/GenBank/DDBJ databases">
        <authorList>
            <person name="Gruber-Vodicka R. H."/>
            <person name="Seah K. B. B."/>
        </authorList>
    </citation>
    <scope>NUCLEOTIDE SEQUENCE</scope>
    <source>
        <strain evidence="2">BECK_DK161</strain>
    </source>
</reference>
<proteinExistence type="predicted"/>
<feature type="region of interest" description="Disordered" evidence="1">
    <location>
        <begin position="113"/>
        <end position="172"/>
    </location>
</feature>
<name>A0A450S8K4_9GAMM</name>
<protein>
    <submittedName>
        <fullName evidence="2">Uncharacterized protein</fullName>
    </submittedName>
</protein>
<dbReference type="AlphaFoldDB" id="A0A450S8K4"/>